<dbReference type="AlphaFoldDB" id="A0A1D3CRQ8"/>
<protein>
    <submittedName>
        <fullName evidence="1">Retrotransposon nucleocapsid related</fullName>
    </submittedName>
</protein>
<dbReference type="EMBL" id="JROU02002208">
    <property type="protein sequence ID" value="OEH73889.1"/>
    <property type="molecule type" value="Genomic_DNA"/>
</dbReference>
<comment type="caution">
    <text evidence="1">The sequence shown here is derived from an EMBL/GenBank/DDBJ whole genome shotgun (WGS) entry which is preliminary data.</text>
</comment>
<gene>
    <name evidence="1" type="ORF">cyc_00809</name>
</gene>
<keyword evidence="2" id="KW-1185">Reference proteome</keyword>
<dbReference type="VEuPathDB" id="ToxoDB:cyc_00809"/>
<name>A0A1D3CRQ8_9EIME</name>
<evidence type="ECO:0000313" key="2">
    <source>
        <dbReference type="Proteomes" id="UP000095192"/>
    </source>
</evidence>
<accession>A0A1D3CRQ8</accession>
<reference evidence="1 2" key="1">
    <citation type="journal article" date="2016" name="BMC Genomics">
        <title>Comparative genomics reveals Cyclospora cayetanensis possesses coccidia-like metabolism and invasion components but unique surface antigens.</title>
        <authorList>
            <person name="Liu S."/>
            <person name="Wang L."/>
            <person name="Zheng H."/>
            <person name="Xu Z."/>
            <person name="Roellig D.M."/>
            <person name="Li N."/>
            <person name="Frace M.A."/>
            <person name="Tang K."/>
            <person name="Arrowood M.J."/>
            <person name="Moss D.M."/>
            <person name="Zhang L."/>
            <person name="Feng Y."/>
            <person name="Xiao L."/>
        </authorList>
    </citation>
    <scope>NUCLEOTIDE SEQUENCE [LARGE SCALE GENOMIC DNA]</scope>
    <source>
        <strain evidence="1 2">CHN_HEN01</strain>
    </source>
</reference>
<sequence>MDRFARMLGVKRQDSIYVTVDRLSKYAYVTLCSSSVMAQEVAHLISTRVDNLNGPSLRIIIVIQDRTTVSAFGPACVIRQHINIRLPPRSTLKNLGRESSSAIPFCMIRYSVLKATS</sequence>
<proteinExistence type="predicted"/>
<organism evidence="1 2">
    <name type="scientific">Cyclospora cayetanensis</name>
    <dbReference type="NCBI Taxonomy" id="88456"/>
    <lineage>
        <taxon>Eukaryota</taxon>
        <taxon>Sar</taxon>
        <taxon>Alveolata</taxon>
        <taxon>Apicomplexa</taxon>
        <taxon>Conoidasida</taxon>
        <taxon>Coccidia</taxon>
        <taxon>Eucoccidiorida</taxon>
        <taxon>Eimeriorina</taxon>
        <taxon>Eimeriidae</taxon>
        <taxon>Cyclospora</taxon>
    </lineage>
</organism>
<dbReference type="Proteomes" id="UP000095192">
    <property type="component" value="Unassembled WGS sequence"/>
</dbReference>
<dbReference type="InParanoid" id="A0A1D3CRQ8"/>
<evidence type="ECO:0000313" key="1">
    <source>
        <dbReference type="EMBL" id="OEH73889.1"/>
    </source>
</evidence>